<name>A0A3B1E733_9ZZZZ</name>
<dbReference type="InterPro" id="IPR016024">
    <property type="entry name" value="ARM-type_fold"/>
</dbReference>
<proteinExistence type="predicted"/>
<dbReference type="Gene3D" id="1.25.40.290">
    <property type="entry name" value="ARM repeat domains"/>
    <property type="match status" value="1"/>
</dbReference>
<dbReference type="SUPFAM" id="SSF48371">
    <property type="entry name" value="ARM repeat"/>
    <property type="match status" value="1"/>
</dbReference>
<protein>
    <submittedName>
        <fullName evidence="1">DNA alkylation repair enzyme</fullName>
    </submittedName>
</protein>
<evidence type="ECO:0000313" key="1">
    <source>
        <dbReference type="EMBL" id="VAY87079.1"/>
    </source>
</evidence>
<sequence>MIEILEILKNYNSKYVQKSVANNPTDILKDNPEVVKRISQSWMSKVKNLDWIIKHSCRTLLKDGNNDILELFDSLPPSNIKIEDIKISSKVKME</sequence>
<accession>A0A3B1E733</accession>
<dbReference type="EMBL" id="UOYO01000020">
    <property type="protein sequence ID" value="VAY87079.1"/>
    <property type="molecule type" value="Genomic_DNA"/>
</dbReference>
<gene>
    <name evidence="1" type="ORF">MNB_ARC-1_658</name>
</gene>
<dbReference type="AlphaFoldDB" id="A0A3B1E733"/>
<organism evidence="1">
    <name type="scientific">hydrothermal vent metagenome</name>
    <dbReference type="NCBI Taxonomy" id="652676"/>
    <lineage>
        <taxon>unclassified sequences</taxon>
        <taxon>metagenomes</taxon>
        <taxon>ecological metagenomes</taxon>
    </lineage>
</organism>
<reference evidence="1" key="1">
    <citation type="submission" date="2018-10" db="EMBL/GenBank/DDBJ databases">
        <authorList>
            <person name="Aoki K."/>
        </authorList>
    </citation>
    <scope>NUCLEOTIDE SEQUENCE</scope>
</reference>